<gene>
    <name evidence="2" type="ORF">C0Q70_11177</name>
</gene>
<name>A0A2T7P5A8_POMCA</name>
<protein>
    <submittedName>
        <fullName evidence="2">Uncharacterized protein</fullName>
    </submittedName>
</protein>
<organism evidence="2 3">
    <name type="scientific">Pomacea canaliculata</name>
    <name type="common">Golden apple snail</name>
    <dbReference type="NCBI Taxonomy" id="400727"/>
    <lineage>
        <taxon>Eukaryota</taxon>
        <taxon>Metazoa</taxon>
        <taxon>Spiralia</taxon>
        <taxon>Lophotrochozoa</taxon>
        <taxon>Mollusca</taxon>
        <taxon>Gastropoda</taxon>
        <taxon>Caenogastropoda</taxon>
        <taxon>Architaenioglossa</taxon>
        <taxon>Ampullarioidea</taxon>
        <taxon>Ampullariidae</taxon>
        <taxon>Pomacea</taxon>
    </lineage>
</organism>
<feature type="compositionally biased region" description="Acidic residues" evidence="1">
    <location>
        <begin position="121"/>
        <end position="134"/>
    </location>
</feature>
<dbReference type="OrthoDB" id="10489584at2759"/>
<reference evidence="2 3" key="1">
    <citation type="submission" date="2018-04" db="EMBL/GenBank/DDBJ databases">
        <title>The genome of golden apple snail Pomacea canaliculata provides insight into stress tolerance and invasive adaptation.</title>
        <authorList>
            <person name="Liu C."/>
            <person name="Liu B."/>
            <person name="Ren Y."/>
            <person name="Zhang Y."/>
            <person name="Wang H."/>
            <person name="Li S."/>
            <person name="Jiang F."/>
            <person name="Yin L."/>
            <person name="Zhang G."/>
            <person name="Qian W."/>
            <person name="Fan W."/>
        </authorList>
    </citation>
    <scope>NUCLEOTIDE SEQUENCE [LARGE SCALE GENOMIC DNA]</scope>
    <source>
        <strain evidence="2">SZHN2017</strain>
        <tissue evidence="2">Muscle</tissue>
    </source>
</reference>
<sequence length="190" mass="21620">MEEMSEEMLCREEPVESEENEIEEEVIPIEEALSAWSTVRKFLQQRSRKPTVMQACHRLDNEMYEILRKTRRQPTILKSFGLTVSKVYVAGYVTRCKIKETKLWVTDLPVTVDHDNHGYDVGDEDESVDVEDADGSGVVPVDGAGRAERFEDVGAHSHQWRRVVMKAATHTPTTTLTVKEKLSLWSVLGS</sequence>
<evidence type="ECO:0000313" key="3">
    <source>
        <dbReference type="Proteomes" id="UP000245119"/>
    </source>
</evidence>
<feature type="region of interest" description="Disordered" evidence="1">
    <location>
        <begin position="116"/>
        <end position="138"/>
    </location>
</feature>
<evidence type="ECO:0000313" key="2">
    <source>
        <dbReference type="EMBL" id="PVD28586.1"/>
    </source>
</evidence>
<proteinExistence type="predicted"/>
<accession>A0A2T7P5A8</accession>
<evidence type="ECO:0000256" key="1">
    <source>
        <dbReference type="SAM" id="MobiDB-lite"/>
    </source>
</evidence>
<feature type="region of interest" description="Disordered" evidence="1">
    <location>
        <begin position="1"/>
        <end position="21"/>
    </location>
</feature>
<keyword evidence="3" id="KW-1185">Reference proteome</keyword>
<dbReference type="Proteomes" id="UP000245119">
    <property type="component" value="Linkage Group LG6"/>
</dbReference>
<dbReference type="EMBL" id="PZQS01000006">
    <property type="protein sequence ID" value="PVD28586.1"/>
    <property type="molecule type" value="Genomic_DNA"/>
</dbReference>
<comment type="caution">
    <text evidence="2">The sequence shown here is derived from an EMBL/GenBank/DDBJ whole genome shotgun (WGS) entry which is preliminary data.</text>
</comment>
<dbReference type="AlphaFoldDB" id="A0A2T7P5A8"/>